<dbReference type="AlphaFoldDB" id="A0A518J1Q4"/>
<feature type="chain" id="PRO_5021992232" description="Neutral/alkaline non-lysosomal ceramidase" evidence="2">
    <location>
        <begin position="19"/>
        <end position="451"/>
    </location>
</feature>
<protein>
    <recommendedName>
        <fullName evidence="5">Neutral/alkaline non-lysosomal ceramidase</fullName>
    </recommendedName>
</protein>
<reference evidence="3 4" key="1">
    <citation type="submission" date="2019-02" db="EMBL/GenBank/DDBJ databases">
        <title>Deep-cultivation of Planctomycetes and their phenomic and genomic characterization uncovers novel biology.</title>
        <authorList>
            <person name="Wiegand S."/>
            <person name="Jogler M."/>
            <person name="Boedeker C."/>
            <person name="Pinto D."/>
            <person name="Vollmers J."/>
            <person name="Rivas-Marin E."/>
            <person name="Kohn T."/>
            <person name="Peeters S.H."/>
            <person name="Heuer A."/>
            <person name="Rast P."/>
            <person name="Oberbeckmann S."/>
            <person name="Bunk B."/>
            <person name="Jeske O."/>
            <person name="Meyerdierks A."/>
            <person name="Storesund J.E."/>
            <person name="Kallscheuer N."/>
            <person name="Luecker S."/>
            <person name="Lage O.M."/>
            <person name="Pohl T."/>
            <person name="Merkel B.J."/>
            <person name="Hornburger P."/>
            <person name="Mueller R.-W."/>
            <person name="Bruemmer F."/>
            <person name="Labrenz M."/>
            <person name="Spormann A.M."/>
            <person name="Op den Camp H."/>
            <person name="Overmann J."/>
            <person name="Amann R."/>
            <person name="Jetten M.S.M."/>
            <person name="Mascher T."/>
            <person name="Medema M.H."/>
            <person name="Devos D.P."/>
            <person name="Kaster A.-K."/>
            <person name="Ovreas L."/>
            <person name="Rohde M."/>
            <person name="Galperin M.Y."/>
            <person name="Jogler C."/>
        </authorList>
    </citation>
    <scope>NUCLEOTIDE SEQUENCE [LARGE SCALE GENOMIC DNA]</scope>
    <source>
        <strain evidence="3 4">Mal33</strain>
    </source>
</reference>
<feature type="region of interest" description="Disordered" evidence="1">
    <location>
        <begin position="184"/>
        <end position="203"/>
    </location>
</feature>
<name>A0A518J1Q4_9BACT</name>
<evidence type="ECO:0008006" key="5">
    <source>
        <dbReference type="Google" id="ProtNLM"/>
    </source>
</evidence>
<evidence type="ECO:0000313" key="4">
    <source>
        <dbReference type="Proteomes" id="UP000316770"/>
    </source>
</evidence>
<keyword evidence="4" id="KW-1185">Reference proteome</keyword>
<dbReference type="Proteomes" id="UP000316770">
    <property type="component" value="Chromosome"/>
</dbReference>
<proteinExistence type="predicted"/>
<evidence type="ECO:0000256" key="1">
    <source>
        <dbReference type="SAM" id="MobiDB-lite"/>
    </source>
</evidence>
<accession>A0A518J1Q4</accession>
<dbReference type="RefSeq" id="WP_145290571.1">
    <property type="nucleotide sequence ID" value="NZ_CP036318.1"/>
</dbReference>
<organism evidence="3 4">
    <name type="scientific">Rosistilla oblonga</name>
    <dbReference type="NCBI Taxonomy" id="2527990"/>
    <lineage>
        <taxon>Bacteria</taxon>
        <taxon>Pseudomonadati</taxon>
        <taxon>Planctomycetota</taxon>
        <taxon>Planctomycetia</taxon>
        <taxon>Pirellulales</taxon>
        <taxon>Pirellulaceae</taxon>
        <taxon>Rosistilla</taxon>
    </lineage>
</organism>
<keyword evidence="2" id="KW-0732">Signal</keyword>
<sequence precursor="true">MFRYCALLCLLLTSGVTAAEPDQLRLATFAADITIPLGHRCMGVLPIKAQRIEDPLEARGLVLLGSGKPVVIVALDWCEVRNGAYDQWRDQLATAAKTDRNRVMVCSLHQHDAPVTDSGAQALLDSVGMQGELYDVAFHADCIARVSDAVRTAIASAQPLTHVAASEAKVAQIASNRRVEYPDGRVGYNRGSRMDPKSAEAESDAGEIDPFLKSIHFYNGDRELATLTSYATHPMSYYGRGGVTADFVGMARRRRQLDTEGSMQIYLTGCSGDVTAGKYNDGAPATRGILADRLYRAMVEAAAAAKRQSITEYDFRCGELQLPFHEGEEFTEEAMTAVLQDDTASEKARILAAMGLSSLERLETQPIDLPCLDLGIAQIVLLPGEAFVGYQLMAQRLRPDSFVMAVGFGESWTGYIPTKRAFDEGFGHSWRWVGRGSEAVIREQLTRVLAE</sequence>
<evidence type="ECO:0000313" key="3">
    <source>
        <dbReference type="EMBL" id="QDV59263.1"/>
    </source>
</evidence>
<dbReference type="EMBL" id="CP036318">
    <property type="protein sequence ID" value="QDV59263.1"/>
    <property type="molecule type" value="Genomic_DNA"/>
</dbReference>
<gene>
    <name evidence="3" type="ORF">Mal33_52910</name>
</gene>
<evidence type="ECO:0000256" key="2">
    <source>
        <dbReference type="SAM" id="SignalP"/>
    </source>
</evidence>
<feature type="signal peptide" evidence="2">
    <location>
        <begin position="1"/>
        <end position="18"/>
    </location>
</feature>